<organism evidence="5 6">
    <name type="scientific">Saccharothrix espanaensis (strain ATCC 51144 / DSM 44229 / JCM 9112 / NBRC 15066 / NRRL 15764)</name>
    <dbReference type="NCBI Taxonomy" id="1179773"/>
    <lineage>
        <taxon>Bacteria</taxon>
        <taxon>Bacillati</taxon>
        <taxon>Actinomycetota</taxon>
        <taxon>Actinomycetes</taxon>
        <taxon>Pseudonocardiales</taxon>
        <taxon>Pseudonocardiaceae</taxon>
        <taxon>Saccharothrix</taxon>
    </lineage>
</organism>
<feature type="domain" description="Novel STAND NTPase 1" evidence="4">
    <location>
        <begin position="109"/>
        <end position="514"/>
    </location>
</feature>
<dbReference type="HOGENOM" id="CLU_002352_0_2_11"/>
<dbReference type="InterPro" id="IPR001680">
    <property type="entry name" value="WD40_rpt"/>
</dbReference>
<feature type="repeat" description="WD" evidence="3">
    <location>
        <begin position="1102"/>
        <end position="1143"/>
    </location>
</feature>
<dbReference type="Gene3D" id="3.40.50.300">
    <property type="entry name" value="P-loop containing nucleotide triphosphate hydrolases"/>
    <property type="match status" value="1"/>
</dbReference>
<feature type="repeat" description="WD" evidence="3">
    <location>
        <begin position="1193"/>
        <end position="1226"/>
    </location>
</feature>
<dbReference type="CDD" id="cd00200">
    <property type="entry name" value="WD40"/>
    <property type="match status" value="1"/>
</dbReference>
<evidence type="ECO:0000256" key="1">
    <source>
        <dbReference type="ARBA" id="ARBA00022574"/>
    </source>
</evidence>
<evidence type="ECO:0000313" key="6">
    <source>
        <dbReference type="Proteomes" id="UP000006281"/>
    </source>
</evidence>
<dbReference type="eggNOG" id="COG2319">
    <property type="taxonomic scope" value="Bacteria"/>
</dbReference>
<dbReference type="PROSITE" id="PS50294">
    <property type="entry name" value="WD_REPEATS_REGION"/>
    <property type="match status" value="3"/>
</dbReference>
<feature type="repeat" description="WD" evidence="3">
    <location>
        <begin position="885"/>
        <end position="926"/>
    </location>
</feature>
<dbReference type="InterPro" id="IPR049052">
    <property type="entry name" value="nSTAND1"/>
</dbReference>
<dbReference type="PANTHER" id="PTHR19848">
    <property type="entry name" value="WD40 REPEAT PROTEIN"/>
    <property type="match status" value="1"/>
</dbReference>
<feature type="repeat" description="WD" evidence="3">
    <location>
        <begin position="962"/>
        <end position="994"/>
    </location>
</feature>
<dbReference type="Pfam" id="PF13560">
    <property type="entry name" value="HTH_31"/>
    <property type="match status" value="1"/>
</dbReference>
<dbReference type="SUPFAM" id="SSF50978">
    <property type="entry name" value="WD40 repeat-like"/>
    <property type="match status" value="1"/>
</dbReference>
<gene>
    <name evidence="5" type="ordered locus">BN6_57080</name>
</gene>
<dbReference type="OrthoDB" id="192618at2"/>
<feature type="repeat" description="WD" evidence="3">
    <location>
        <begin position="793"/>
        <end position="834"/>
    </location>
</feature>
<evidence type="ECO:0000313" key="5">
    <source>
        <dbReference type="EMBL" id="CCH32966.1"/>
    </source>
</evidence>
<dbReference type="PANTHER" id="PTHR19848:SF8">
    <property type="entry name" value="F-BOX AND WD REPEAT DOMAIN CONTAINING 7"/>
    <property type="match status" value="1"/>
</dbReference>
<accession>K0K3S0</accession>
<name>K0K3S0_SACES</name>
<evidence type="ECO:0000256" key="3">
    <source>
        <dbReference type="PROSITE-ProRule" id="PRU00221"/>
    </source>
</evidence>
<dbReference type="RefSeq" id="WP_015103078.1">
    <property type="nucleotide sequence ID" value="NC_019673.1"/>
</dbReference>
<dbReference type="Gene3D" id="2.130.10.10">
    <property type="entry name" value="YVTN repeat-like/Quinoprotein amine dehydrogenase"/>
    <property type="match status" value="4"/>
</dbReference>
<dbReference type="KEGG" id="sesp:BN6_57080"/>
<dbReference type="BioCyc" id="SESP1179773:BN6_RS27490-MONOMER"/>
<dbReference type="SUPFAM" id="SSF50998">
    <property type="entry name" value="Quinoprotein alcohol dehydrogenase-like"/>
    <property type="match status" value="1"/>
</dbReference>
<dbReference type="PROSITE" id="PS50082">
    <property type="entry name" value="WD_REPEATS_2"/>
    <property type="match status" value="7"/>
</dbReference>
<dbReference type="SUPFAM" id="SSF50993">
    <property type="entry name" value="Peptidase/esterase 'gauge' domain"/>
    <property type="match status" value="1"/>
</dbReference>
<evidence type="ECO:0000256" key="2">
    <source>
        <dbReference type="ARBA" id="ARBA00022737"/>
    </source>
</evidence>
<dbReference type="STRING" id="1179773.BN6_57080"/>
<dbReference type="PATRIC" id="fig|1179773.3.peg.5743"/>
<keyword evidence="6" id="KW-1185">Reference proteome</keyword>
<feature type="repeat" description="WD" evidence="3">
    <location>
        <begin position="1238"/>
        <end position="1279"/>
    </location>
</feature>
<dbReference type="CDD" id="cd00093">
    <property type="entry name" value="HTH_XRE"/>
    <property type="match status" value="1"/>
</dbReference>
<dbReference type="Pfam" id="PF20703">
    <property type="entry name" value="nSTAND1"/>
    <property type="match status" value="1"/>
</dbReference>
<sequence>MTDKDPLPRDEGRPGAISTPAEFAQELDRLRRRSGRSFRALATDTGLGFTTISGYCRGRHMPQMAVTGQFATLLAAMGVTSAQARQEWLDVLATLRGQVEREVASAPNPYRGLEPFQIKDAGFFFGRGELVDRLLAELARRRGTGSPLIVVGPSGSGKSSVLRAGLIPALAQGRPPVSDAESWPVLLMTPGTAPLQELAEHTAKLTGQPADEVFRALVEDPTSWREVAGSAAGDGHVVLVVDQFEELFTLCENEDQRRGFLTAVLADEAESATSPGPLVVLAFRADFYGRVLREPRLAVLSQDAQVVVGPLTERQVREVVVEPARISGYQLDEPLVEVLIREAAARPGASATYEAGVLPMLSHTLQALVDAYREDKSDRRTIGLAHYRIVGGVRGAIARTAEHVYLSLTPSERTIAHRLFLRLVRSEPGTPDTRRPVPIDELLTGDDDATAVVFERFVAQRLLIVGSETVEISHEALLSGWPRLAEWLTHDRAGHETHSRLTIAARVWRNGGCHDDDLYRGPRLTTALAWASDDTDRLNVLEQEFLDASASRQRAEAIALRRRLRRRYQVTAVLIILALVAAGTAGYANLVAVQADHDRDAAAHNDRLSASRQIAATADRLVGKDAALAAQLALAAYHIAATPEARSAVLDSSARVVPHRFRVDKGTTKSVATSGAFTAFGTDAGLIDLRHADGGRAAATSSVATLTGGTTTTALTFTPGETALFSGDETGAVRMWRLDDPARPVEVAHLPGRGDPVTALTVRSDGGLLAVAAGTAIRLWRLDLPVPTELPTVTGPTATVRGVAFAPDGRTMASGGEDRSVRVWDVTDPARPEALTTPAGPISQVFAVAYSPDGRTLVAGTAGEHVVYRWDVTDRQNPRSAGPPLSGPTSWVNAVTFSPDGGVLAAAGADGMVWRWNTATWESLAEFSHSTPVTAVAYASRHTLTTLAEDGVTRTWTTIGPVSTGADPVFAVAFDASGSRLAAGTGRGKVHLWDTSDPLRPVRFGEPLAVGPDDPLLTGAVAITPDSGTVIAGGDDGSIVLWDVAGGGSPARVRARLATATELVEGIVVSPDGRKAAVSSDDGTVRVIDISVPDSPRVAATIAVSSTKVYGVRFSPDGRRLAASAGDGKGYLWDVDDIADVRLLGTATGASGPVYAAAINGSGTLAAFGGADYTVRLADLSTVGPPVPVGPPLLGPIDEIFELSFRPRSDVLAVSSVDRTIWLWDLGDPHRPQRLATLQAASEGVLTTQFSPDGRTLVAGTRAGGILIWDTDPESAAGRICEVVGDAITAAEWAQLVPDQPYDAPCD</sequence>
<protein>
    <recommendedName>
        <fullName evidence="4">Novel STAND NTPase 1 domain-containing protein</fullName>
    </recommendedName>
</protein>
<dbReference type="PROSITE" id="PS00678">
    <property type="entry name" value="WD_REPEATS_1"/>
    <property type="match status" value="2"/>
</dbReference>
<dbReference type="eggNOG" id="COG1672">
    <property type="taxonomic scope" value="Bacteria"/>
</dbReference>
<feature type="repeat" description="WD" evidence="3">
    <location>
        <begin position="1020"/>
        <end position="1044"/>
    </location>
</feature>
<dbReference type="InterPro" id="IPR036322">
    <property type="entry name" value="WD40_repeat_dom_sf"/>
</dbReference>
<dbReference type="InterPro" id="IPR001387">
    <property type="entry name" value="Cro/C1-type_HTH"/>
</dbReference>
<dbReference type="InterPro" id="IPR010982">
    <property type="entry name" value="Lambda_DNA-bd_dom_sf"/>
</dbReference>
<dbReference type="EMBL" id="HE804045">
    <property type="protein sequence ID" value="CCH32966.1"/>
    <property type="molecule type" value="Genomic_DNA"/>
</dbReference>
<dbReference type="SMART" id="SM00320">
    <property type="entry name" value="WD40"/>
    <property type="match status" value="13"/>
</dbReference>
<reference evidence="5 6" key="1">
    <citation type="journal article" date="2012" name="BMC Genomics">
        <title>Complete genome sequence of Saccharothrix espanaensis DSM 44229T and comparison to the other completely sequenced Pseudonocardiaceae.</title>
        <authorList>
            <person name="Strobel T."/>
            <person name="Al-Dilaimi A."/>
            <person name="Blom J."/>
            <person name="Gessner A."/>
            <person name="Kalinowski J."/>
            <person name="Luzhetska M."/>
            <person name="Puhler A."/>
            <person name="Szczepanowski R."/>
            <person name="Bechthold A."/>
            <person name="Ruckert C."/>
        </authorList>
    </citation>
    <scope>NUCLEOTIDE SEQUENCE [LARGE SCALE GENOMIC DNA]</scope>
    <source>
        <strain evidence="6">ATCC 51144 / DSM 44229 / JCM 9112 / NBRC 15066 / NRRL 15764</strain>
    </source>
</reference>
<dbReference type="SUPFAM" id="SSF52540">
    <property type="entry name" value="P-loop containing nucleoside triphosphate hydrolases"/>
    <property type="match status" value="1"/>
</dbReference>
<dbReference type="CDD" id="cd00267">
    <property type="entry name" value="ABC_ATPase"/>
    <property type="match status" value="1"/>
</dbReference>
<dbReference type="InterPro" id="IPR019775">
    <property type="entry name" value="WD40_repeat_CS"/>
</dbReference>
<dbReference type="InterPro" id="IPR027417">
    <property type="entry name" value="P-loop_NTPase"/>
</dbReference>
<keyword evidence="2" id="KW-0677">Repeat</keyword>
<dbReference type="SUPFAM" id="SSF47413">
    <property type="entry name" value="lambda repressor-like DNA-binding domains"/>
    <property type="match status" value="1"/>
</dbReference>
<dbReference type="Pfam" id="PF00400">
    <property type="entry name" value="WD40"/>
    <property type="match status" value="8"/>
</dbReference>
<dbReference type="GO" id="GO:0003677">
    <property type="term" value="F:DNA binding"/>
    <property type="evidence" value="ECO:0007669"/>
    <property type="project" value="InterPro"/>
</dbReference>
<keyword evidence="1 3" id="KW-0853">WD repeat</keyword>
<proteinExistence type="predicted"/>
<dbReference type="InterPro" id="IPR015943">
    <property type="entry name" value="WD40/YVTN_repeat-like_dom_sf"/>
</dbReference>
<dbReference type="Proteomes" id="UP000006281">
    <property type="component" value="Chromosome"/>
</dbReference>
<dbReference type="InterPro" id="IPR011047">
    <property type="entry name" value="Quinoprotein_ADH-like_sf"/>
</dbReference>
<evidence type="ECO:0000259" key="4">
    <source>
        <dbReference type="Pfam" id="PF20703"/>
    </source>
</evidence>